<gene>
    <name evidence="2" type="ORF">CCH79_00001466</name>
</gene>
<dbReference type="InterPro" id="IPR027409">
    <property type="entry name" value="GroEL-like_apical_dom_sf"/>
</dbReference>
<organism evidence="2 3">
    <name type="scientific">Gambusia affinis</name>
    <name type="common">Western mosquitofish</name>
    <name type="synonym">Heterandria affinis</name>
    <dbReference type="NCBI Taxonomy" id="33528"/>
    <lineage>
        <taxon>Eukaryota</taxon>
        <taxon>Metazoa</taxon>
        <taxon>Chordata</taxon>
        <taxon>Craniata</taxon>
        <taxon>Vertebrata</taxon>
        <taxon>Euteleostomi</taxon>
        <taxon>Actinopterygii</taxon>
        <taxon>Neopterygii</taxon>
        <taxon>Teleostei</taxon>
        <taxon>Neoteleostei</taxon>
        <taxon>Acanthomorphata</taxon>
        <taxon>Ovalentaria</taxon>
        <taxon>Atherinomorphae</taxon>
        <taxon>Cyprinodontiformes</taxon>
        <taxon>Poeciliidae</taxon>
        <taxon>Poeciliinae</taxon>
        <taxon>Gambusia</taxon>
    </lineage>
</organism>
<dbReference type="GO" id="GO:0006457">
    <property type="term" value="P:protein folding"/>
    <property type="evidence" value="ECO:0007669"/>
    <property type="project" value="InterPro"/>
</dbReference>
<evidence type="ECO:0000256" key="1">
    <source>
        <dbReference type="SAM" id="MobiDB-lite"/>
    </source>
</evidence>
<dbReference type="SUPFAM" id="SSF48592">
    <property type="entry name" value="GroEL equatorial domain-like"/>
    <property type="match status" value="1"/>
</dbReference>
<dbReference type="Gene3D" id="3.30.260.10">
    <property type="entry name" value="TCP-1-like chaperonin intermediate domain"/>
    <property type="match status" value="1"/>
</dbReference>
<dbReference type="GO" id="GO:1902636">
    <property type="term" value="C:kinociliary basal body"/>
    <property type="evidence" value="ECO:0007669"/>
    <property type="project" value="TreeGrafter"/>
</dbReference>
<dbReference type="EMBL" id="NHOQ01001229">
    <property type="protein sequence ID" value="PWA26073.1"/>
    <property type="molecule type" value="Genomic_DNA"/>
</dbReference>
<accession>A0A315VSE9</accession>
<dbReference type="GO" id="GO:0060271">
    <property type="term" value="P:cilium assembly"/>
    <property type="evidence" value="ECO:0007669"/>
    <property type="project" value="InterPro"/>
</dbReference>
<name>A0A315VSE9_GAMAF</name>
<proteinExistence type="predicted"/>
<dbReference type="Pfam" id="PF00118">
    <property type="entry name" value="Cpn60_TCP1"/>
    <property type="match status" value="1"/>
</dbReference>
<dbReference type="AlphaFoldDB" id="A0A315VSE9"/>
<dbReference type="Gene3D" id="3.50.7.10">
    <property type="entry name" value="GroEL"/>
    <property type="match status" value="1"/>
</dbReference>
<dbReference type="STRING" id="33528.ENSGAFP00000008322"/>
<dbReference type="GO" id="GO:0051082">
    <property type="term" value="F:unfolded protein binding"/>
    <property type="evidence" value="ECO:0007669"/>
    <property type="project" value="InterPro"/>
</dbReference>
<dbReference type="GO" id="GO:0005524">
    <property type="term" value="F:ATP binding"/>
    <property type="evidence" value="ECO:0007669"/>
    <property type="project" value="InterPro"/>
</dbReference>
<dbReference type="Gene3D" id="1.10.560.10">
    <property type="entry name" value="GroEL-like equatorial domain"/>
    <property type="match status" value="1"/>
</dbReference>
<dbReference type="GO" id="GO:0005737">
    <property type="term" value="C:cytoplasm"/>
    <property type="evidence" value="ECO:0007669"/>
    <property type="project" value="TreeGrafter"/>
</dbReference>
<evidence type="ECO:0008006" key="4">
    <source>
        <dbReference type="Google" id="ProtNLM"/>
    </source>
</evidence>
<dbReference type="GO" id="GO:0051131">
    <property type="term" value="P:chaperone-mediated protein complex assembly"/>
    <property type="evidence" value="ECO:0007669"/>
    <property type="project" value="TreeGrafter"/>
</dbReference>
<dbReference type="GO" id="GO:0005634">
    <property type="term" value="C:nucleus"/>
    <property type="evidence" value="ECO:0007669"/>
    <property type="project" value="TreeGrafter"/>
</dbReference>
<comment type="caution">
    <text evidence="2">The sequence shown here is derived from an EMBL/GenBank/DDBJ whole genome shotgun (WGS) entry which is preliminary data.</text>
</comment>
<reference evidence="2 3" key="1">
    <citation type="journal article" date="2018" name="G3 (Bethesda)">
        <title>A High-Quality Reference Genome for the Invasive Mosquitofish Gambusia affinis Using a Chicago Library.</title>
        <authorList>
            <person name="Hoffberg S.L."/>
            <person name="Troendle N.J."/>
            <person name="Glenn T.C."/>
            <person name="Mahmud O."/>
            <person name="Louha S."/>
            <person name="Chalopin D."/>
            <person name="Bennetzen J.L."/>
            <person name="Mauricio R."/>
        </authorList>
    </citation>
    <scope>NUCLEOTIDE SEQUENCE [LARGE SCALE GENOMIC DNA]</scope>
    <source>
        <strain evidence="2">NE01/NJP1002.9</strain>
        <tissue evidence="2">Muscle</tissue>
    </source>
</reference>
<sequence length="720" mass="79029">MHEASPKFLFPGLLKPNMSDLEVQEPKCLNLFILLNPLVHWVTNKGCNLLQTADVCHVNIVQKLPAAENNWMWVSCELRLSLDEEVTDGLRPPTPQTEEQPSLPPKTQIPRTLSTFPYLTPRPGSPSSCMSRFELGTRPKIWEQLHPPPHLAALCHCYRTMSRLVKKSPSVCTDLPLNSSDVCNKLRLMKELLKSSYGPTARLKHVHNNIGGAVVTTSTSSVLLQAISCSHPIISLIKGSILNHVSRFSDCGLFASVFCLSLIEEAGRCGLRKDVIIRVYKHLLSLCTAHLQQEDCGCKVKLDFCSSQSLITLARSVISSKPTCVLSEPELAHISRLAVLAFLLTVPCNIVDKVRLGRTVTIPIEGHSVLESAVFSGLLLDTPENISLGSLCSPLRMVLFSASLAGDLSELGDGRIEVHQGVDTDSQILDQLLELGKQVLKDEVKLFVCQKVIHPVLQHYLRCNGVIVIERLGISLMEPLIQLTGAQPVATLHTTIPRTAYGEVHNVSVRQFGSKTKIHLHPAGKTATCTMILCHRNETMLNELKLVCQKAEHVLRLTLREPCALLGGGCTETHLAAYIRYQSKNDVSEPSPVLGCSQTEYLLAAEAFCRSLETLATSLEHDDGASLIDLTHAHHWTLPSDVTEEHLKDATALCGCGVVQSCQNRKWSYLNTEYAEFSPAPLLTAAPLQPTVLDSFTAKVKALEVAVETANLVLDVSLTM</sequence>
<protein>
    <recommendedName>
        <fullName evidence="4">McKusick-Kaufman syndrome</fullName>
    </recommendedName>
</protein>
<dbReference type="InterPro" id="IPR027413">
    <property type="entry name" value="GROEL-like_equatorial_sf"/>
</dbReference>
<dbReference type="PANTHER" id="PTHR46787">
    <property type="entry name" value="SYNDROMES PUTATIVE CHAPERONIN-RELATED"/>
    <property type="match status" value="1"/>
</dbReference>
<dbReference type="Proteomes" id="UP000250572">
    <property type="component" value="Unassembled WGS sequence"/>
</dbReference>
<dbReference type="InterPro" id="IPR002423">
    <property type="entry name" value="Cpn60/GroEL/TCP-1"/>
</dbReference>
<dbReference type="SUPFAM" id="SSF52029">
    <property type="entry name" value="GroEL apical domain-like"/>
    <property type="match status" value="1"/>
</dbReference>
<dbReference type="InterPro" id="IPR028790">
    <property type="entry name" value="MKKS"/>
</dbReference>
<dbReference type="InterPro" id="IPR027410">
    <property type="entry name" value="TCP-1-like_intermed_sf"/>
</dbReference>
<feature type="region of interest" description="Disordered" evidence="1">
    <location>
        <begin position="87"/>
        <end position="107"/>
    </location>
</feature>
<keyword evidence="3" id="KW-1185">Reference proteome</keyword>
<evidence type="ECO:0000313" key="2">
    <source>
        <dbReference type="EMBL" id="PWA26073.1"/>
    </source>
</evidence>
<dbReference type="PANTHER" id="PTHR46787:SF1">
    <property type="entry name" value="MOLECULAR CHAPERONE MKKS"/>
    <property type="match status" value="1"/>
</dbReference>
<evidence type="ECO:0000313" key="3">
    <source>
        <dbReference type="Proteomes" id="UP000250572"/>
    </source>
</evidence>
<dbReference type="GO" id="GO:0032502">
    <property type="term" value="P:developmental process"/>
    <property type="evidence" value="ECO:0007669"/>
    <property type="project" value="TreeGrafter"/>
</dbReference>